<organism evidence="1 2">
    <name type="scientific">Pristionchus mayeri</name>
    <dbReference type="NCBI Taxonomy" id="1317129"/>
    <lineage>
        <taxon>Eukaryota</taxon>
        <taxon>Metazoa</taxon>
        <taxon>Ecdysozoa</taxon>
        <taxon>Nematoda</taxon>
        <taxon>Chromadorea</taxon>
        <taxon>Rhabditida</taxon>
        <taxon>Rhabditina</taxon>
        <taxon>Diplogasteromorpha</taxon>
        <taxon>Diplogasteroidea</taxon>
        <taxon>Neodiplogasteridae</taxon>
        <taxon>Pristionchus</taxon>
    </lineage>
</organism>
<protein>
    <submittedName>
        <fullName evidence="1">Uncharacterized protein</fullName>
    </submittedName>
</protein>
<sequence length="73" mass="8406">MLKRQHHSRPVFQESPALSLLPSLLIFFADFPPHFTGMSAPHPSGPNSPQMHCMKADEMFKQTKRTRRSSDER</sequence>
<evidence type="ECO:0000313" key="1">
    <source>
        <dbReference type="EMBL" id="GMR45759.1"/>
    </source>
</evidence>
<proteinExistence type="predicted"/>
<dbReference type="Proteomes" id="UP001328107">
    <property type="component" value="Unassembled WGS sequence"/>
</dbReference>
<name>A0AAN5CJW1_9BILA</name>
<dbReference type="EMBL" id="BTRK01000004">
    <property type="protein sequence ID" value="GMR45759.1"/>
    <property type="molecule type" value="Genomic_DNA"/>
</dbReference>
<gene>
    <name evidence="1" type="ORF">PMAYCL1PPCAC_15954</name>
</gene>
<keyword evidence="2" id="KW-1185">Reference proteome</keyword>
<accession>A0AAN5CJW1</accession>
<dbReference type="AlphaFoldDB" id="A0AAN5CJW1"/>
<feature type="non-terminal residue" evidence="1">
    <location>
        <position position="73"/>
    </location>
</feature>
<reference evidence="2" key="1">
    <citation type="submission" date="2022-10" db="EMBL/GenBank/DDBJ databases">
        <title>Genome assembly of Pristionchus species.</title>
        <authorList>
            <person name="Yoshida K."/>
            <person name="Sommer R.J."/>
        </authorList>
    </citation>
    <scope>NUCLEOTIDE SEQUENCE [LARGE SCALE GENOMIC DNA]</scope>
    <source>
        <strain evidence="2">RS5460</strain>
    </source>
</reference>
<evidence type="ECO:0000313" key="2">
    <source>
        <dbReference type="Proteomes" id="UP001328107"/>
    </source>
</evidence>
<comment type="caution">
    <text evidence="1">The sequence shown here is derived from an EMBL/GenBank/DDBJ whole genome shotgun (WGS) entry which is preliminary data.</text>
</comment>